<evidence type="ECO:0000256" key="1">
    <source>
        <dbReference type="ARBA" id="ARBA00022723"/>
    </source>
</evidence>
<dbReference type="GO" id="GO:0016810">
    <property type="term" value="F:hydrolase activity, acting on carbon-nitrogen (but not peptide) bonds"/>
    <property type="evidence" value="ECO:0007669"/>
    <property type="project" value="InterPro"/>
</dbReference>
<dbReference type="RefSeq" id="WP_095024909.1">
    <property type="nucleotide sequence ID" value="NZ_CAACYJ010000027.1"/>
</dbReference>
<sequence length="375" mass="42156">MRIALFLWVWLVCAGAVAAPVEPATLDRSTWPEQLTSPALFDVASRAEILAFAHALMVSEALDESALKQRLGLKIINVEAIDALRQRMWQRLLTNYNLAQQSCDQDASFCYYVDDMDSLREQAGKFAIADDSFYVAWAEPGREFHQRYLDEQLRMAALLPQISSEIALLGDQEVNGETMHDRLFLLTFDSGPTQLPGTTDWLTGYLRKQSISGIFFVLGNSLQVRLDKEGALALQALYKGQCVGVQGWEYRSHSHWKDWQDSIARSAALVNQVVPQRYVPLFRPPYGQRRADSGGFFEAQGMRVALWGIDAQDLATSLNGEQSAHRVLTLMLLWRHGVIAFHDTQDKVRTALPWLMNATSQSGLGWDSCEALGER</sequence>
<evidence type="ECO:0000256" key="2">
    <source>
        <dbReference type="ARBA" id="ARBA00022801"/>
    </source>
</evidence>
<dbReference type="InterPro" id="IPR050248">
    <property type="entry name" value="Polysacc_deacetylase_ArnD"/>
</dbReference>
<dbReference type="AlphaFoldDB" id="A0A266NSN3"/>
<dbReference type="GO" id="GO:0046872">
    <property type="term" value="F:metal ion binding"/>
    <property type="evidence" value="ECO:0007669"/>
    <property type="project" value="UniProtKB-KW"/>
</dbReference>
<dbReference type="Pfam" id="PF01522">
    <property type="entry name" value="Polysacc_deac_1"/>
    <property type="match status" value="1"/>
</dbReference>
<evidence type="ECO:0000313" key="5">
    <source>
        <dbReference type="EMBL" id="VFB19547.1"/>
    </source>
</evidence>
<accession>A0A266NSN3</accession>
<reference evidence="5 6" key="1">
    <citation type="submission" date="2019-02" db="EMBL/GenBank/DDBJ databases">
        <authorList>
            <consortium name="Pathogen Informatics"/>
        </authorList>
    </citation>
    <scope>NUCLEOTIDE SEQUENCE [LARGE SCALE GENOMIC DNA]</scope>
    <source>
        <strain evidence="5 6">3012STDY7103891</strain>
    </source>
</reference>
<keyword evidence="1" id="KW-0479">Metal-binding</keyword>
<dbReference type="CDD" id="cd10917">
    <property type="entry name" value="CE4_NodB_like_6s_7s"/>
    <property type="match status" value="1"/>
</dbReference>
<evidence type="ECO:0000256" key="3">
    <source>
        <dbReference type="SAM" id="SignalP"/>
    </source>
</evidence>
<dbReference type="PANTHER" id="PTHR10587">
    <property type="entry name" value="GLYCOSYL TRANSFERASE-RELATED"/>
    <property type="match status" value="1"/>
</dbReference>
<dbReference type="InterPro" id="IPR002509">
    <property type="entry name" value="NODB_dom"/>
</dbReference>
<dbReference type="PANTHER" id="PTHR10587:SF133">
    <property type="entry name" value="CHITIN DEACETYLASE 1-RELATED"/>
    <property type="match status" value="1"/>
</dbReference>
<dbReference type="InterPro" id="IPR011330">
    <property type="entry name" value="Glyco_hydro/deAcase_b/a-brl"/>
</dbReference>
<dbReference type="Gene3D" id="3.20.20.370">
    <property type="entry name" value="Glycoside hydrolase/deacetylase"/>
    <property type="match status" value="1"/>
</dbReference>
<dbReference type="Proteomes" id="UP000330809">
    <property type="component" value="Unassembled WGS sequence"/>
</dbReference>
<keyword evidence="3" id="KW-0732">Signal</keyword>
<dbReference type="SUPFAM" id="SSF88713">
    <property type="entry name" value="Glycoside hydrolase/deacetylase"/>
    <property type="match status" value="1"/>
</dbReference>
<dbReference type="GO" id="GO:0005975">
    <property type="term" value="P:carbohydrate metabolic process"/>
    <property type="evidence" value="ECO:0007669"/>
    <property type="project" value="InterPro"/>
</dbReference>
<feature type="chain" id="PRO_5011915322" evidence="3">
    <location>
        <begin position="19"/>
        <end position="375"/>
    </location>
</feature>
<proteinExistence type="predicted"/>
<dbReference type="GO" id="GO:0016020">
    <property type="term" value="C:membrane"/>
    <property type="evidence" value="ECO:0007669"/>
    <property type="project" value="TreeGrafter"/>
</dbReference>
<keyword evidence="2" id="KW-0378">Hydrolase</keyword>
<dbReference type="EMBL" id="CAACYJ010000027">
    <property type="protein sequence ID" value="VFB19547.1"/>
    <property type="molecule type" value="Genomic_DNA"/>
</dbReference>
<evidence type="ECO:0000259" key="4">
    <source>
        <dbReference type="Pfam" id="PF01522"/>
    </source>
</evidence>
<protein>
    <submittedName>
        <fullName evidence="5">Polysaccharide deacetylase family protein</fullName>
    </submittedName>
</protein>
<name>A0A266NSN3_PSEFR</name>
<feature type="domain" description="NodB homology" evidence="4">
    <location>
        <begin position="178"/>
        <end position="301"/>
    </location>
</feature>
<gene>
    <name evidence="5" type="ORF">NCTC10754_02141</name>
</gene>
<organism evidence="5 6">
    <name type="scientific">Pseudomonas fragi</name>
    <dbReference type="NCBI Taxonomy" id="296"/>
    <lineage>
        <taxon>Bacteria</taxon>
        <taxon>Pseudomonadati</taxon>
        <taxon>Pseudomonadota</taxon>
        <taxon>Gammaproteobacteria</taxon>
        <taxon>Pseudomonadales</taxon>
        <taxon>Pseudomonadaceae</taxon>
        <taxon>Pseudomonas</taxon>
    </lineage>
</organism>
<feature type="signal peptide" evidence="3">
    <location>
        <begin position="1"/>
        <end position="18"/>
    </location>
</feature>
<evidence type="ECO:0000313" key="6">
    <source>
        <dbReference type="Proteomes" id="UP000330809"/>
    </source>
</evidence>